<dbReference type="Pfam" id="PF00658">
    <property type="entry name" value="MLLE"/>
    <property type="match status" value="1"/>
</dbReference>
<dbReference type="InterPro" id="IPR036053">
    <property type="entry name" value="PABP-dom"/>
</dbReference>
<evidence type="ECO:0000313" key="4">
    <source>
        <dbReference type="WBParaSite" id="PDA_v2.g27298.t1"/>
    </source>
</evidence>
<feature type="compositionally biased region" description="Low complexity" evidence="1">
    <location>
        <begin position="10"/>
        <end position="26"/>
    </location>
</feature>
<dbReference type="Gene3D" id="1.10.1900.10">
    <property type="entry name" value="c-terminal domain of poly(a) binding protein"/>
    <property type="match status" value="1"/>
</dbReference>
<keyword evidence="3" id="KW-1185">Reference proteome</keyword>
<evidence type="ECO:0000313" key="3">
    <source>
        <dbReference type="Proteomes" id="UP000887578"/>
    </source>
</evidence>
<feature type="domain" description="PABC" evidence="2">
    <location>
        <begin position="144"/>
        <end position="222"/>
    </location>
</feature>
<dbReference type="AlphaFoldDB" id="A0A914Q895"/>
<dbReference type="GO" id="GO:0003723">
    <property type="term" value="F:RNA binding"/>
    <property type="evidence" value="ECO:0007669"/>
    <property type="project" value="InterPro"/>
</dbReference>
<dbReference type="WBParaSite" id="PDA_v2.g27298.t1">
    <property type="protein sequence ID" value="PDA_v2.g27298.t1"/>
    <property type="gene ID" value="PDA_v2.g27298"/>
</dbReference>
<proteinExistence type="predicted"/>
<dbReference type="SMART" id="SM00517">
    <property type="entry name" value="PolyA"/>
    <property type="match status" value="1"/>
</dbReference>
<accession>A0A914Q895</accession>
<dbReference type="SUPFAM" id="SSF63570">
    <property type="entry name" value="PABC (PABP) domain"/>
    <property type="match status" value="1"/>
</dbReference>
<protein>
    <submittedName>
        <fullName evidence="4">PABC domain-containing protein</fullName>
    </submittedName>
</protein>
<feature type="region of interest" description="Disordered" evidence="1">
    <location>
        <begin position="1"/>
        <end position="33"/>
    </location>
</feature>
<organism evidence="3 4">
    <name type="scientific">Panagrolaimus davidi</name>
    <dbReference type="NCBI Taxonomy" id="227884"/>
    <lineage>
        <taxon>Eukaryota</taxon>
        <taxon>Metazoa</taxon>
        <taxon>Ecdysozoa</taxon>
        <taxon>Nematoda</taxon>
        <taxon>Chromadorea</taxon>
        <taxon>Rhabditida</taxon>
        <taxon>Tylenchina</taxon>
        <taxon>Panagrolaimomorpha</taxon>
        <taxon>Panagrolaimoidea</taxon>
        <taxon>Panagrolaimidae</taxon>
        <taxon>Panagrolaimus</taxon>
    </lineage>
</organism>
<reference evidence="4" key="1">
    <citation type="submission" date="2022-11" db="UniProtKB">
        <authorList>
            <consortium name="WormBaseParasite"/>
        </authorList>
    </citation>
    <scope>IDENTIFICATION</scope>
</reference>
<sequence length="227" mass="25586">MKKIPQNRETTNNQTSQSVTTTAANSIQCSSSNDSATIEELHEQLRKEKLKLEIQQTRAISNVLFIGNKVIEYNQVHYSRGPMHPQLQGGQRPTRMPMQGQPGTVHPNMPPNAGQQQYYQQYNPAAAQQQHQMSQKPIRQPVEQEPLNTDLLAQASDAEQKQIIGERLFHLISHIATNDDVGKITGMMLYLDNSELLVILENDDMLKSKVAEVKAVLHGSQKKPQRD</sequence>
<dbReference type="InterPro" id="IPR002004">
    <property type="entry name" value="PABP_HYD_C"/>
</dbReference>
<name>A0A914Q895_9BILA</name>
<evidence type="ECO:0000256" key="1">
    <source>
        <dbReference type="SAM" id="MobiDB-lite"/>
    </source>
</evidence>
<dbReference type="Proteomes" id="UP000887578">
    <property type="component" value="Unplaced"/>
</dbReference>
<evidence type="ECO:0000259" key="2">
    <source>
        <dbReference type="PROSITE" id="PS51309"/>
    </source>
</evidence>
<dbReference type="PROSITE" id="PS51309">
    <property type="entry name" value="PABC"/>
    <property type="match status" value="1"/>
</dbReference>